<dbReference type="EMBL" id="JRPY01000087">
    <property type="protein sequence ID" value="KJX74818.1"/>
    <property type="molecule type" value="Genomic_DNA"/>
</dbReference>
<dbReference type="InterPro" id="IPR023393">
    <property type="entry name" value="START-like_dom_sf"/>
</dbReference>
<evidence type="ECO:0008006" key="3">
    <source>
        <dbReference type="Google" id="ProtNLM"/>
    </source>
</evidence>
<accession>A0A0F4EPK0</accession>
<evidence type="ECO:0000313" key="1">
    <source>
        <dbReference type="EMBL" id="KJX74818.1"/>
    </source>
</evidence>
<dbReference type="InterPro" id="IPR019587">
    <property type="entry name" value="Polyketide_cyclase/dehydratase"/>
</dbReference>
<name>A0A0F4EPK0_9MYCO</name>
<dbReference type="PATRIC" id="fig|480418.6.peg.4112"/>
<organism evidence="1 2">
    <name type="scientific">Mycobacterium lepromatosis</name>
    <dbReference type="NCBI Taxonomy" id="480418"/>
    <lineage>
        <taxon>Bacteria</taxon>
        <taxon>Bacillati</taxon>
        <taxon>Actinomycetota</taxon>
        <taxon>Actinomycetes</taxon>
        <taxon>Mycobacteriales</taxon>
        <taxon>Mycobacteriaceae</taxon>
        <taxon>Mycobacterium</taxon>
    </lineage>
</organism>
<dbReference type="OrthoDB" id="3213687at2"/>
<protein>
    <recommendedName>
        <fullName evidence="3">Polyketide cyclase</fullName>
    </recommendedName>
</protein>
<dbReference type="Pfam" id="PF10604">
    <property type="entry name" value="Polyketide_cyc2"/>
    <property type="match status" value="1"/>
</dbReference>
<gene>
    <name evidence="1" type="ORF">MLPM_1983</name>
</gene>
<keyword evidence="2" id="KW-1185">Reference proteome</keyword>
<dbReference type="SUPFAM" id="SSF55961">
    <property type="entry name" value="Bet v1-like"/>
    <property type="match status" value="1"/>
</dbReference>
<dbReference type="Proteomes" id="UP000053699">
    <property type="component" value="Unassembled WGS sequence"/>
</dbReference>
<proteinExistence type="predicted"/>
<evidence type="ECO:0000313" key="2">
    <source>
        <dbReference type="Proteomes" id="UP000053699"/>
    </source>
</evidence>
<dbReference type="CDD" id="cd07821">
    <property type="entry name" value="PYR_PYL_RCAR_like"/>
    <property type="match status" value="1"/>
</dbReference>
<dbReference type="STRING" id="480418.GCA_000975265_02768"/>
<comment type="caution">
    <text evidence="1">The sequence shown here is derived from an EMBL/GenBank/DDBJ whole genome shotgun (WGS) entry which is preliminary data.</text>
</comment>
<reference evidence="1 2" key="1">
    <citation type="journal article" date="2015" name="Proc. Natl. Acad. Sci. U.S.A.">
        <title>Insight into the evolution and origin of leprosy bacilli from the genome sequence of Mycobacterium lepromatosis.</title>
        <authorList>
            <person name="Singh P."/>
            <person name="Benjak A."/>
            <person name="Schuenemann V.J."/>
            <person name="Herbig A."/>
            <person name="Avanzi C."/>
            <person name="Busso P."/>
            <person name="Nieselt K."/>
            <person name="Krause J."/>
            <person name="Vera-Cabrera L."/>
            <person name="Cole S.T."/>
        </authorList>
    </citation>
    <scope>NUCLEOTIDE SEQUENCE [LARGE SCALE GENOMIC DNA]</scope>
    <source>
        <strain evidence="1 2">Mx1-22A</strain>
    </source>
</reference>
<dbReference type="AlphaFoldDB" id="A0A0F4EPK0"/>
<dbReference type="Gene3D" id="3.30.530.20">
    <property type="match status" value="1"/>
</dbReference>
<sequence>MSDRAFSFEVTRTSNASAAILFRLVTDGANWATWAKPIVLQSSWVRVGDLTPGGIGAVRKVGIWPMLVREETVEYEQDRRHLYKLIGPPNPTKDYFGEVLLAPNATGGTDIRWSGSFTESVPGTGPIMRAALEGVVRCLTGRLVKTAERESDGGG</sequence>
<dbReference type="RefSeq" id="WP_045843535.1">
    <property type="nucleotide sequence ID" value="NZ_CP083405.1"/>
</dbReference>